<dbReference type="PANTHER" id="PTHR10953">
    <property type="entry name" value="UBIQUITIN-ACTIVATING ENZYME E1"/>
    <property type="match status" value="1"/>
</dbReference>
<proteinExistence type="inferred from homology"/>
<feature type="active site" description="Glycyl thioester intermediate; for adenylyltransferase activity" evidence="11">
    <location>
        <position position="188"/>
    </location>
</feature>
<dbReference type="InterPro" id="IPR036873">
    <property type="entry name" value="Rhodanese-like_dom_sf"/>
</dbReference>
<dbReference type="GO" id="GO:0007114">
    <property type="term" value="P:cell budding"/>
    <property type="evidence" value="ECO:0007669"/>
    <property type="project" value="EnsemblFungi"/>
</dbReference>
<dbReference type="UniPathway" id="UPA00988"/>
<dbReference type="GO" id="GO:0070566">
    <property type="term" value="F:adenylyltransferase activity"/>
    <property type="evidence" value="ECO:0007669"/>
    <property type="project" value="EnsemblFungi"/>
</dbReference>
<dbReference type="GO" id="GO:0005524">
    <property type="term" value="F:ATP binding"/>
    <property type="evidence" value="ECO:0007669"/>
    <property type="project" value="UniProtKB-KW"/>
</dbReference>
<dbReference type="GO" id="GO:0032447">
    <property type="term" value="P:protein urmylation"/>
    <property type="evidence" value="ECO:0007669"/>
    <property type="project" value="EnsemblFungi"/>
</dbReference>
<feature type="binding site" evidence="11">
    <location>
        <position position="174"/>
    </location>
    <ligand>
        <name>Zn(2+)</name>
        <dbReference type="ChEBI" id="CHEBI:29105"/>
    </ligand>
</feature>
<name>A0A2H9TF99_9FUNG</name>
<dbReference type="NCBIfam" id="NF004281">
    <property type="entry name" value="PRK05690.1"/>
    <property type="match status" value="1"/>
</dbReference>
<evidence type="ECO:0000256" key="11">
    <source>
        <dbReference type="HAMAP-Rule" id="MF_03049"/>
    </source>
</evidence>
<keyword evidence="9 11" id="KW-0067">ATP-binding</keyword>
<reference evidence="13 14" key="1">
    <citation type="submission" date="2016-10" db="EMBL/GenBank/DDBJ databases">
        <title>The genome of Paramicrosporidium saccamoebae is the missing link in understanding Cryptomycota and Microsporidia evolution.</title>
        <authorList>
            <person name="Quandt C.A."/>
            <person name="Beaudet D."/>
            <person name="Corsaro D."/>
            <person name="Michel R."/>
            <person name="Corradi N."/>
            <person name="James T."/>
        </authorList>
    </citation>
    <scope>NUCLEOTIDE SEQUENCE [LARGE SCALE GENOMIC DNA]</scope>
    <source>
        <strain evidence="13 14">KSL3</strain>
    </source>
</reference>
<feature type="binding site" evidence="11">
    <location>
        <position position="246"/>
    </location>
    <ligand>
        <name>Zn(2+)</name>
        <dbReference type="ChEBI" id="CHEBI:29105"/>
    </ligand>
</feature>
<comment type="cofactor">
    <cofactor evidence="11">
        <name>Zn(2+)</name>
        <dbReference type="ChEBI" id="CHEBI:29105"/>
    </cofactor>
    <text evidence="11">Binds 1 zinc ion per subunit.</text>
</comment>
<dbReference type="GO" id="GO:0001403">
    <property type="term" value="P:invasive growth in response to glucose limitation"/>
    <property type="evidence" value="ECO:0007669"/>
    <property type="project" value="EnsemblFungi"/>
</dbReference>
<accession>A0A2H9TF99</accession>
<dbReference type="InterPro" id="IPR001763">
    <property type="entry name" value="Rhodanese-like_dom"/>
</dbReference>
<evidence type="ECO:0000256" key="6">
    <source>
        <dbReference type="ARBA" id="ARBA00022741"/>
    </source>
</evidence>
<dbReference type="GO" id="GO:0042802">
    <property type="term" value="F:identical protein binding"/>
    <property type="evidence" value="ECO:0007669"/>
    <property type="project" value="EnsemblFungi"/>
</dbReference>
<dbReference type="OrthoDB" id="10261062at2759"/>
<dbReference type="GO" id="GO:0002143">
    <property type="term" value="P:tRNA wobble position uridine thiolation"/>
    <property type="evidence" value="ECO:0007669"/>
    <property type="project" value="EnsemblFungi"/>
</dbReference>
<evidence type="ECO:0000313" key="13">
    <source>
        <dbReference type="EMBL" id="PJF16463.1"/>
    </source>
</evidence>
<evidence type="ECO:0000259" key="12">
    <source>
        <dbReference type="PROSITE" id="PS50206"/>
    </source>
</evidence>
<feature type="binding site" evidence="11">
    <location>
        <position position="249"/>
    </location>
    <ligand>
        <name>Zn(2+)</name>
        <dbReference type="ChEBI" id="CHEBI:29105"/>
    </ligand>
</feature>
<dbReference type="EMBL" id="MTSL01000220">
    <property type="protein sequence ID" value="PJF16463.1"/>
    <property type="molecule type" value="Genomic_DNA"/>
</dbReference>
<dbReference type="InterPro" id="IPR045886">
    <property type="entry name" value="ThiF/MoeB/HesA"/>
</dbReference>
<dbReference type="SUPFAM" id="SSF69572">
    <property type="entry name" value="Activating enzymes of the ubiquitin-like proteins"/>
    <property type="match status" value="1"/>
</dbReference>
<evidence type="ECO:0000256" key="9">
    <source>
        <dbReference type="ARBA" id="ARBA00022840"/>
    </source>
</evidence>
<keyword evidence="3 11" id="KW-0808">Transferase</keyword>
<feature type="binding site" evidence="11">
    <location>
        <position position="61"/>
    </location>
    <ligand>
        <name>ATP</name>
        <dbReference type="ChEBI" id="CHEBI:30616"/>
    </ligand>
</feature>
<keyword evidence="8 11" id="KW-0862">Zinc</keyword>
<dbReference type="AlphaFoldDB" id="A0A2H9TF99"/>
<evidence type="ECO:0000313" key="14">
    <source>
        <dbReference type="Proteomes" id="UP000240830"/>
    </source>
</evidence>
<feature type="domain" description="Rhodanese" evidence="12">
    <location>
        <begin position="296"/>
        <end position="394"/>
    </location>
</feature>
<evidence type="ECO:0000256" key="2">
    <source>
        <dbReference type="ARBA" id="ARBA00022490"/>
    </source>
</evidence>
<dbReference type="Pfam" id="PF00899">
    <property type="entry name" value="ThiF"/>
    <property type="match status" value="1"/>
</dbReference>
<dbReference type="GO" id="GO:0004792">
    <property type="term" value="F:thiosulfate-cyanide sulfurtransferase activity"/>
    <property type="evidence" value="ECO:0007669"/>
    <property type="project" value="EnsemblFungi"/>
</dbReference>
<keyword evidence="2 11" id="KW-0963">Cytoplasm</keyword>
<dbReference type="PANTHER" id="PTHR10953:SF102">
    <property type="entry name" value="ADENYLYLTRANSFERASE AND SULFURTRANSFERASE MOCS3"/>
    <property type="match status" value="1"/>
</dbReference>
<dbReference type="Proteomes" id="UP000240830">
    <property type="component" value="Unassembled WGS sequence"/>
</dbReference>
<dbReference type="HAMAP" id="MF_03049">
    <property type="entry name" value="MOCS3_Uba4"/>
    <property type="match status" value="1"/>
</dbReference>
<dbReference type="FunFam" id="3.40.50.720:FF:000033">
    <property type="entry name" value="Adenylyltransferase and sulfurtransferase MOCS3"/>
    <property type="match status" value="1"/>
</dbReference>
<dbReference type="GO" id="GO:0005829">
    <property type="term" value="C:cytosol"/>
    <property type="evidence" value="ECO:0007669"/>
    <property type="project" value="UniProtKB-SubCell"/>
</dbReference>
<dbReference type="Gene3D" id="3.40.50.720">
    <property type="entry name" value="NAD(P)-binding Rossmann-like Domain"/>
    <property type="match status" value="1"/>
</dbReference>
<evidence type="ECO:0000256" key="4">
    <source>
        <dbReference type="ARBA" id="ARBA00022694"/>
    </source>
</evidence>
<keyword evidence="10 11" id="KW-0511">Multifunctional enzyme</keyword>
<keyword evidence="5 11" id="KW-0479">Metal-binding</keyword>
<evidence type="ECO:0000256" key="5">
    <source>
        <dbReference type="ARBA" id="ARBA00022723"/>
    </source>
</evidence>
<keyword evidence="13" id="KW-0548">Nucleotidyltransferase</keyword>
<dbReference type="GO" id="GO:0046872">
    <property type="term" value="F:metal ion binding"/>
    <property type="evidence" value="ECO:0007669"/>
    <property type="project" value="UniProtKB-KW"/>
</dbReference>
<comment type="similarity">
    <text evidence="11">In the N-terminal section; belongs to the HesA/MoeB/ThiF family. UBA4 subfamily.</text>
</comment>
<dbReference type="PROSITE" id="PS50206">
    <property type="entry name" value="RHODANESE_3"/>
    <property type="match status" value="1"/>
</dbReference>
<dbReference type="InterPro" id="IPR028885">
    <property type="entry name" value="MOCS3/Uba4"/>
</dbReference>
<feature type="binding site" evidence="11">
    <location>
        <position position="85"/>
    </location>
    <ligand>
        <name>ATP</name>
        <dbReference type="ChEBI" id="CHEBI:30616"/>
    </ligand>
</feature>
<dbReference type="GO" id="GO:0034599">
    <property type="term" value="P:cellular response to oxidative stress"/>
    <property type="evidence" value="ECO:0007669"/>
    <property type="project" value="EnsemblFungi"/>
</dbReference>
<feature type="binding site" evidence="11">
    <location>
        <position position="171"/>
    </location>
    <ligand>
        <name>Zn(2+)</name>
        <dbReference type="ChEBI" id="CHEBI:29105"/>
    </ligand>
</feature>
<evidence type="ECO:0000256" key="10">
    <source>
        <dbReference type="ARBA" id="ARBA00023268"/>
    </source>
</evidence>
<evidence type="ECO:0000256" key="8">
    <source>
        <dbReference type="ARBA" id="ARBA00022833"/>
    </source>
</evidence>
<feature type="active site" description="Cysteine persulfide intermediate; for sulfurtransferase activity" evidence="11">
    <location>
        <position position="355"/>
    </location>
</feature>
<sequence length="396" mass="43023">MSLCKEEIERYCRQLILPGFGIQGQERIRKASVLIVGAGGLGCPVGLYLAAAGIGRLGIVDYDTVEVSNLHRQVAHAEKRTGMTKVDSLADTLSSLNSGICIERHNLLISSGNALDLIASYQIIVDATDNVTTRYLLNDACVLLKKVLVSGAALRWDGQLTTLNYGIDGPCYRCLHPEPPASALLQSCDMNGVAGPVPGIIGCMQALEVLRLVALEKPNYSKRMVLFSGETGAMRVVSLRSRRPGCAICGENPTITQLIDYVQFCGASADDKGATLDLLTPEERIDVVEMDRLLEEKVPIHILDVRSREYTAVYPFQSTAACSSQATTVTAIPIDELEQKCSEIPLDCGPVICICRRGNDSQLAVQILKRHHITSRDLIGGIHEYSRTIDPTVPIF</sequence>
<dbReference type="CDD" id="cd00757">
    <property type="entry name" value="ThiF_MoeB_HesA_family"/>
    <property type="match status" value="1"/>
</dbReference>
<evidence type="ECO:0000256" key="3">
    <source>
        <dbReference type="ARBA" id="ARBA00022679"/>
    </source>
</evidence>
<comment type="pathway">
    <text evidence="11">tRNA modification; 5-methoxycarbonylmethyl-2-thiouridine-tRNA biosynthesis.</text>
</comment>
<gene>
    <name evidence="11" type="primary">UBA4</name>
    <name evidence="13" type="ORF">PSACC_03727</name>
</gene>
<keyword evidence="6 11" id="KW-0547">Nucleotide-binding</keyword>
<dbReference type="GO" id="GO:0042292">
    <property type="term" value="F:URM1 activating enzyme activity"/>
    <property type="evidence" value="ECO:0007669"/>
    <property type="project" value="EnsemblFungi"/>
</dbReference>
<dbReference type="GO" id="GO:2000220">
    <property type="term" value="P:regulation of pseudohyphal growth"/>
    <property type="evidence" value="ECO:0007669"/>
    <property type="project" value="EnsemblFungi"/>
</dbReference>
<feature type="binding site" evidence="11">
    <location>
        <begin position="68"/>
        <end position="72"/>
    </location>
    <ligand>
        <name>ATP</name>
        <dbReference type="ChEBI" id="CHEBI:30616"/>
    </ligand>
</feature>
<protein>
    <submittedName>
        <fullName evidence="13">Adenylyltransferase and sulfurtransferase MOCS3</fullName>
    </submittedName>
</protein>
<evidence type="ECO:0000256" key="7">
    <source>
        <dbReference type="ARBA" id="ARBA00022786"/>
    </source>
</evidence>
<dbReference type="STRING" id="1246581.A0A2H9TF99"/>
<dbReference type="InterPro" id="IPR035985">
    <property type="entry name" value="Ubiquitin-activating_enz"/>
</dbReference>
<dbReference type="InterPro" id="IPR000594">
    <property type="entry name" value="ThiF_NAD_FAD-bd"/>
</dbReference>
<comment type="subcellular location">
    <subcellularLocation>
        <location evidence="1">Cytoplasm</location>
        <location evidence="1">Cytosol</location>
    </subcellularLocation>
</comment>
<comment type="caution">
    <text evidence="13">The sequence shown here is derived from an EMBL/GenBank/DDBJ whole genome shotgun (WGS) entry which is preliminary data.</text>
</comment>
<organism evidence="13 14">
    <name type="scientific">Paramicrosporidium saccamoebae</name>
    <dbReference type="NCBI Taxonomy" id="1246581"/>
    <lineage>
        <taxon>Eukaryota</taxon>
        <taxon>Fungi</taxon>
        <taxon>Fungi incertae sedis</taxon>
        <taxon>Cryptomycota</taxon>
        <taxon>Cryptomycota incertae sedis</taxon>
        <taxon>Paramicrosporidium</taxon>
    </lineage>
</organism>
<keyword evidence="14" id="KW-1185">Reference proteome</keyword>
<dbReference type="Gene3D" id="3.40.250.10">
    <property type="entry name" value="Rhodanese-like domain"/>
    <property type="match status" value="1"/>
</dbReference>
<keyword evidence="4 11" id="KW-0819">tRNA processing</keyword>
<evidence type="ECO:0000256" key="1">
    <source>
        <dbReference type="ARBA" id="ARBA00004514"/>
    </source>
</evidence>
<feature type="binding site" evidence="11">
    <location>
        <position position="40"/>
    </location>
    <ligand>
        <name>ATP</name>
        <dbReference type="ChEBI" id="CHEBI:30616"/>
    </ligand>
</feature>
<feature type="binding site" evidence="11">
    <location>
        <begin position="129"/>
        <end position="130"/>
    </location>
    <ligand>
        <name>ATP</name>
        <dbReference type="ChEBI" id="CHEBI:30616"/>
    </ligand>
</feature>
<keyword evidence="7" id="KW-0833">Ubl conjugation pathway</keyword>